<accession>A0A2A2KK65</accession>
<evidence type="ECO:0000313" key="2">
    <source>
        <dbReference type="EMBL" id="PAV74270.1"/>
    </source>
</evidence>
<keyword evidence="3" id="KW-1185">Reference proteome</keyword>
<reference evidence="2 3" key="1">
    <citation type="journal article" date="2017" name="Curr. Biol.">
        <title>Genome architecture and evolution of a unichromosomal asexual nematode.</title>
        <authorList>
            <person name="Fradin H."/>
            <person name="Zegar C."/>
            <person name="Gutwein M."/>
            <person name="Lucas J."/>
            <person name="Kovtun M."/>
            <person name="Corcoran D."/>
            <person name="Baugh L.R."/>
            <person name="Kiontke K."/>
            <person name="Gunsalus K."/>
            <person name="Fitch D.H."/>
            <person name="Piano F."/>
        </authorList>
    </citation>
    <scope>NUCLEOTIDE SEQUENCE [LARGE SCALE GENOMIC DNA]</scope>
    <source>
        <strain evidence="2">PF1309</strain>
    </source>
</reference>
<dbReference type="AlphaFoldDB" id="A0A2A2KK65"/>
<protein>
    <submittedName>
        <fullName evidence="2">Uncharacterized protein</fullName>
    </submittedName>
</protein>
<organism evidence="2 3">
    <name type="scientific">Diploscapter pachys</name>
    <dbReference type="NCBI Taxonomy" id="2018661"/>
    <lineage>
        <taxon>Eukaryota</taxon>
        <taxon>Metazoa</taxon>
        <taxon>Ecdysozoa</taxon>
        <taxon>Nematoda</taxon>
        <taxon>Chromadorea</taxon>
        <taxon>Rhabditida</taxon>
        <taxon>Rhabditina</taxon>
        <taxon>Rhabditomorpha</taxon>
        <taxon>Rhabditoidea</taxon>
        <taxon>Rhabditidae</taxon>
        <taxon>Diploscapter</taxon>
    </lineage>
</organism>
<evidence type="ECO:0000313" key="3">
    <source>
        <dbReference type="Proteomes" id="UP000218231"/>
    </source>
</evidence>
<dbReference type="EMBL" id="LIAE01008369">
    <property type="protein sequence ID" value="PAV74270.1"/>
    <property type="molecule type" value="Genomic_DNA"/>
</dbReference>
<name>A0A2A2KK65_9BILA</name>
<proteinExistence type="predicted"/>
<comment type="caution">
    <text evidence="2">The sequence shown here is derived from an EMBL/GenBank/DDBJ whole genome shotgun (WGS) entry which is preliminary data.</text>
</comment>
<gene>
    <name evidence="2" type="ORF">WR25_23492</name>
</gene>
<feature type="region of interest" description="Disordered" evidence="1">
    <location>
        <begin position="31"/>
        <end position="84"/>
    </location>
</feature>
<dbReference type="Proteomes" id="UP000218231">
    <property type="component" value="Unassembled WGS sequence"/>
</dbReference>
<evidence type="ECO:0000256" key="1">
    <source>
        <dbReference type="SAM" id="MobiDB-lite"/>
    </source>
</evidence>
<sequence length="84" mass="8665">MGNVLTCTAPPCSNAWISPATAELIQPATRSAPIPNRASTLRVKPSPWSSTLRVMATRPPPHCNAEPAPAMHVRGQAAPTAAGG</sequence>